<dbReference type="Proteomes" id="UP000596049">
    <property type="component" value="Chromosome"/>
</dbReference>
<dbReference type="EMBL" id="CP067341">
    <property type="protein sequence ID" value="QQP14354.1"/>
    <property type="molecule type" value="Genomic_DNA"/>
</dbReference>
<keyword evidence="2" id="KW-1185">Reference proteome</keyword>
<proteinExistence type="predicted"/>
<sequence>MEKKQLKAIVMEHREPLADMYFEHCEELFEVFNDVAIVTDEEIVPIAPIWLAQVDLLPPVTD</sequence>
<organism evidence="1 2">
    <name type="scientific">Lysinibacillus agricola</name>
    <dbReference type="NCBI Taxonomy" id="2590012"/>
    <lineage>
        <taxon>Bacteria</taxon>
        <taxon>Bacillati</taxon>
        <taxon>Bacillota</taxon>
        <taxon>Bacilli</taxon>
        <taxon>Bacillales</taxon>
        <taxon>Bacillaceae</taxon>
        <taxon>Lysinibacillus</taxon>
    </lineage>
</organism>
<dbReference type="RefSeq" id="WP_143114590.1">
    <property type="nucleotide sequence ID" value="NZ_CP067341.1"/>
</dbReference>
<evidence type="ECO:0000313" key="2">
    <source>
        <dbReference type="Proteomes" id="UP000596049"/>
    </source>
</evidence>
<reference evidence="1 2" key="1">
    <citation type="submission" date="2020-01" db="EMBL/GenBank/DDBJ databases">
        <authorList>
            <person name="Liu G."/>
            <person name="Liu B."/>
        </authorList>
    </citation>
    <scope>NUCLEOTIDE SEQUENCE [LARGE SCALE GENOMIC DNA]</scope>
    <source>
        <strain evidence="1 2">FJAT-51161</strain>
    </source>
</reference>
<protein>
    <submittedName>
        <fullName evidence="1">Uncharacterized protein</fullName>
    </submittedName>
</protein>
<gene>
    <name evidence="1" type="ORF">FJQ98_10235</name>
</gene>
<evidence type="ECO:0000313" key="1">
    <source>
        <dbReference type="EMBL" id="QQP14354.1"/>
    </source>
</evidence>
<accession>A0ABX7AX14</accession>
<name>A0ABX7AX14_9BACI</name>